<name>A0ABZ0LL45_9ACTN</name>
<dbReference type="GO" id="GO:0016787">
    <property type="term" value="F:hydrolase activity"/>
    <property type="evidence" value="ECO:0007669"/>
    <property type="project" value="UniProtKB-KW"/>
</dbReference>
<evidence type="ECO:0000256" key="1">
    <source>
        <dbReference type="ARBA" id="ARBA00022801"/>
    </source>
</evidence>
<reference evidence="3 4" key="1">
    <citation type="submission" date="2023-10" db="EMBL/GenBank/DDBJ databases">
        <title>The genome sequence of Streptomyces sp. HUAS YS2.</title>
        <authorList>
            <person name="Mo P."/>
        </authorList>
    </citation>
    <scope>NUCLEOTIDE SEQUENCE [LARGE SCALE GENOMIC DNA]</scope>
    <source>
        <strain evidence="3 4">HUAS YS2</strain>
    </source>
</reference>
<dbReference type="InterPro" id="IPR051325">
    <property type="entry name" value="Nudix_hydrolase_domain"/>
</dbReference>
<dbReference type="EC" id="3.6.-.-" evidence="3"/>
<evidence type="ECO:0000313" key="4">
    <source>
        <dbReference type="Proteomes" id="UP001301731"/>
    </source>
</evidence>
<organism evidence="3 4">
    <name type="scientific">Streptomyces solicathayae</name>
    <dbReference type="NCBI Taxonomy" id="3081768"/>
    <lineage>
        <taxon>Bacteria</taxon>
        <taxon>Bacillati</taxon>
        <taxon>Actinomycetota</taxon>
        <taxon>Actinomycetes</taxon>
        <taxon>Kitasatosporales</taxon>
        <taxon>Streptomycetaceae</taxon>
        <taxon>Streptomyces</taxon>
    </lineage>
</organism>
<proteinExistence type="predicted"/>
<dbReference type="EMBL" id="CP137573">
    <property type="protein sequence ID" value="WOX20213.1"/>
    <property type="molecule type" value="Genomic_DNA"/>
</dbReference>
<dbReference type="SUPFAM" id="SSF55811">
    <property type="entry name" value="Nudix"/>
    <property type="match status" value="1"/>
</dbReference>
<accession>A0ABZ0LL45</accession>
<dbReference type="InterPro" id="IPR015797">
    <property type="entry name" value="NUDIX_hydrolase-like_dom_sf"/>
</dbReference>
<dbReference type="PROSITE" id="PS51462">
    <property type="entry name" value="NUDIX"/>
    <property type="match status" value="1"/>
</dbReference>
<dbReference type="InterPro" id="IPR020476">
    <property type="entry name" value="Nudix_hydrolase"/>
</dbReference>
<dbReference type="Pfam" id="PF00293">
    <property type="entry name" value="NUDIX"/>
    <property type="match status" value="1"/>
</dbReference>
<keyword evidence="1 3" id="KW-0378">Hydrolase</keyword>
<feature type="domain" description="Nudix hydrolase" evidence="2">
    <location>
        <begin position="16"/>
        <end position="143"/>
    </location>
</feature>
<dbReference type="InterPro" id="IPR000086">
    <property type="entry name" value="NUDIX_hydrolase_dom"/>
</dbReference>
<dbReference type="PANTHER" id="PTHR21340">
    <property type="entry name" value="DIADENOSINE 5,5-P1,P4-TETRAPHOSPHATE PYROPHOSPHOHYDROLASE MUTT"/>
    <property type="match status" value="1"/>
</dbReference>
<dbReference type="PANTHER" id="PTHR21340:SF0">
    <property type="entry name" value="BIS(5'-NUCLEOSYL)-TETRAPHOSPHATASE [ASYMMETRICAL]"/>
    <property type="match status" value="1"/>
</dbReference>
<protein>
    <submittedName>
        <fullName evidence="3">NUDIX hydrolase</fullName>
        <ecNumber evidence="3">3.6.-.-</ecNumber>
    </submittedName>
</protein>
<evidence type="ECO:0000313" key="3">
    <source>
        <dbReference type="EMBL" id="WOX20213.1"/>
    </source>
</evidence>
<sequence length="166" mass="18751">MAKTWLPPAEYIATLPRATAYACLYFTDTAGRPFQLRSVYGSEAWQWPGGNMDPGETPWETAVRECHEETGIAYDGEPRLLGAHFLAPCGEDWPANHIGFIFDGGMLDDEQIAAVVLDPEEHTEYRVCTLAEWEREMTPRNFQRLAHIDRARREGAAVYLETAAFI</sequence>
<dbReference type="Gene3D" id="3.90.79.10">
    <property type="entry name" value="Nucleoside Triphosphate Pyrophosphohydrolase"/>
    <property type="match status" value="1"/>
</dbReference>
<gene>
    <name evidence="3" type="ORF">R2D22_01925</name>
</gene>
<dbReference type="Proteomes" id="UP001301731">
    <property type="component" value="Chromosome"/>
</dbReference>
<evidence type="ECO:0000259" key="2">
    <source>
        <dbReference type="PROSITE" id="PS51462"/>
    </source>
</evidence>
<dbReference type="PRINTS" id="PR00502">
    <property type="entry name" value="NUDIXFAMILY"/>
</dbReference>
<dbReference type="RefSeq" id="WP_318100558.1">
    <property type="nucleotide sequence ID" value="NZ_CP137573.1"/>
</dbReference>
<keyword evidence="4" id="KW-1185">Reference proteome</keyword>